<dbReference type="EMBL" id="MN738810">
    <property type="protein sequence ID" value="QHS84655.1"/>
    <property type="molecule type" value="Genomic_DNA"/>
</dbReference>
<proteinExistence type="predicted"/>
<protein>
    <submittedName>
        <fullName evidence="1">Uncharacterized protein</fullName>
    </submittedName>
</protein>
<organism evidence="1">
    <name type="scientific">viral metagenome</name>
    <dbReference type="NCBI Taxonomy" id="1070528"/>
    <lineage>
        <taxon>unclassified sequences</taxon>
        <taxon>metagenomes</taxon>
        <taxon>organismal metagenomes</taxon>
    </lineage>
</organism>
<name>A0A6C0AZL9_9ZZZZ</name>
<accession>A0A6C0AZL9</accession>
<evidence type="ECO:0000313" key="1">
    <source>
        <dbReference type="EMBL" id="QHS84655.1"/>
    </source>
</evidence>
<reference evidence="1" key="1">
    <citation type="journal article" date="2020" name="Nature">
        <title>Giant virus diversity and host interactions through global metagenomics.</title>
        <authorList>
            <person name="Schulz F."/>
            <person name="Roux S."/>
            <person name="Paez-Espino D."/>
            <person name="Jungbluth S."/>
            <person name="Walsh D.A."/>
            <person name="Denef V.J."/>
            <person name="McMahon K.D."/>
            <person name="Konstantinidis K.T."/>
            <person name="Eloe-Fadrosh E.A."/>
            <person name="Kyrpides N.C."/>
            <person name="Woyke T."/>
        </authorList>
    </citation>
    <scope>NUCLEOTIDE SEQUENCE</scope>
    <source>
        <strain evidence="1">GVMAG-S-ERX556022-25</strain>
    </source>
</reference>
<dbReference type="AlphaFoldDB" id="A0A6C0AZL9"/>
<sequence length="39" mass="4760">MDMLYFVHFLKMDLKVKNNIKFTFLTCMLLIFKKMTIKA</sequence>